<reference evidence="5 6" key="1">
    <citation type="submission" date="2021-03" db="EMBL/GenBank/DDBJ databases">
        <title>Antimicrobial resistance genes in bacteria isolated from Japanese honey, and their potential for conferring macrolide and lincosamide resistance in the American foulbrood pathogen Paenibacillus larvae.</title>
        <authorList>
            <person name="Okamoto M."/>
            <person name="Kumagai M."/>
            <person name="Kanamori H."/>
            <person name="Takamatsu D."/>
        </authorList>
    </citation>
    <scope>NUCLEOTIDE SEQUENCE [LARGE SCALE GENOMIC DNA]</scope>
    <source>
        <strain evidence="5 6">J41TS12</strain>
    </source>
</reference>
<evidence type="ECO:0000256" key="2">
    <source>
        <dbReference type="SAM" id="SignalP"/>
    </source>
</evidence>
<gene>
    <name evidence="5" type="primary">yerB</name>
    <name evidence="5" type="ORF">J41TS12_14450</name>
</gene>
<name>A0A919XRF4_9BACL</name>
<protein>
    <submittedName>
        <fullName evidence="5">Lipoprotein YerB</fullName>
    </submittedName>
</protein>
<feature type="domain" description="DUF3048" evidence="4">
    <location>
        <begin position="233"/>
        <end position="341"/>
    </location>
</feature>
<accession>A0A919XRF4</accession>
<dbReference type="EMBL" id="BORR01000004">
    <property type="protein sequence ID" value="GIO36584.1"/>
    <property type="molecule type" value="Genomic_DNA"/>
</dbReference>
<keyword evidence="2" id="KW-0732">Signal</keyword>
<evidence type="ECO:0000313" key="6">
    <source>
        <dbReference type="Proteomes" id="UP000681162"/>
    </source>
</evidence>
<dbReference type="Proteomes" id="UP000681162">
    <property type="component" value="Unassembled WGS sequence"/>
</dbReference>
<keyword evidence="5" id="KW-0449">Lipoprotein</keyword>
<dbReference type="RefSeq" id="WP_212938927.1">
    <property type="nucleotide sequence ID" value="NZ_BORR01000004.1"/>
</dbReference>
<dbReference type="AlphaFoldDB" id="A0A919XRF4"/>
<evidence type="ECO:0000259" key="4">
    <source>
        <dbReference type="Pfam" id="PF17479"/>
    </source>
</evidence>
<keyword evidence="6" id="KW-1185">Reference proteome</keyword>
<dbReference type="SUPFAM" id="SSF159774">
    <property type="entry name" value="YerB-like"/>
    <property type="match status" value="1"/>
</dbReference>
<evidence type="ECO:0000259" key="3">
    <source>
        <dbReference type="Pfam" id="PF11258"/>
    </source>
</evidence>
<feature type="domain" description="DUF3048" evidence="3">
    <location>
        <begin position="64"/>
        <end position="205"/>
    </location>
</feature>
<organism evidence="5 6">
    <name type="scientific">Paenibacillus antibioticophila</name>
    <dbReference type="NCBI Taxonomy" id="1274374"/>
    <lineage>
        <taxon>Bacteria</taxon>
        <taxon>Bacillati</taxon>
        <taxon>Bacillota</taxon>
        <taxon>Bacilli</taxon>
        <taxon>Bacillales</taxon>
        <taxon>Paenibacillaceae</taxon>
        <taxon>Paenibacillus</taxon>
    </lineage>
</organism>
<sequence>MTKFNPKLSFFLLLLSACLILLSGCNTVKEVADLDEHSPPVTEQDPTTPDEPEAPTVPLYTAPLTGMPMDEPVTRRPLAIMVNNAPAARPQSGLLGADIVYEVLAEGGVTRLVSIFQSHADGAKIGPIRSIRPYMIDLGESYHGVLVHAGASNDAYAILQRQHKEDLDEITNAGSFFWRDKSRKAPHNLYSNVETLLEGANKRGYALEDADVPSYTFRSADEVVEGEIAQKLEIKFQLENYKVQYQYNASSGLYERFINGSPHVDLESEETLTAANVVVMGANHKVLDDIGRLSIELDLGGEAVLFQQGKMIRGNWIRRADDVIRFVKDNVEVPFIPGTTYFNIVPNSPDFDSHLKVNEEITSP</sequence>
<dbReference type="Pfam" id="PF17479">
    <property type="entry name" value="DUF3048_C"/>
    <property type="match status" value="1"/>
</dbReference>
<dbReference type="Gene3D" id="3.50.90.10">
    <property type="entry name" value="YerB-like"/>
    <property type="match status" value="1"/>
</dbReference>
<dbReference type="InterPro" id="IPR023158">
    <property type="entry name" value="YerB-like_sf"/>
</dbReference>
<proteinExistence type="predicted"/>
<dbReference type="InterPro" id="IPR035328">
    <property type="entry name" value="DUF3048_C"/>
</dbReference>
<evidence type="ECO:0000256" key="1">
    <source>
        <dbReference type="SAM" id="MobiDB-lite"/>
    </source>
</evidence>
<dbReference type="PROSITE" id="PS51257">
    <property type="entry name" value="PROKAR_LIPOPROTEIN"/>
    <property type="match status" value="1"/>
</dbReference>
<feature type="signal peptide" evidence="2">
    <location>
        <begin position="1"/>
        <end position="23"/>
    </location>
</feature>
<dbReference type="Pfam" id="PF11258">
    <property type="entry name" value="DUF3048"/>
    <property type="match status" value="1"/>
</dbReference>
<feature type="chain" id="PRO_5039006507" evidence="2">
    <location>
        <begin position="24"/>
        <end position="364"/>
    </location>
</feature>
<comment type="caution">
    <text evidence="5">The sequence shown here is derived from an EMBL/GenBank/DDBJ whole genome shotgun (WGS) entry which is preliminary data.</text>
</comment>
<dbReference type="InterPro" id="IPR021416">
    <property type="entry name" value="DUF3048_N"/>
</dbReference>
<feature type="region of interest" description="Disordered" evidence="1">
    <location>
        <begin position="36"/>
        <end position="56"/>
    </location>
</feature>
<evidence type="ECO:0000313" key="5">
    <source>
        <dbReference type="EMBL" id="GIO36584.1"/>
    </source>
</evidence>